<feature type="transmembrane region" description="Helical" evidence="1">
    <location>
        <begin position="31"/>
        <end position="51"/>
    </location>
</feature>
<protein>
    <submittedName>
        <fullName evidence="2">Conserved uncharacterized protein</fullName>
    </submittedName>
</protein>
<dbReference type="EMBL" id="CP002271">
    <property type="protein sequence ID" value="ADO75325.1"/>
    <property type="molecule type" value="Genomic_DNA"/>
</dbReference>
<dbReference type="Proteomes" id="UP000001351">
    <property type="component" value="Chromosome"/>
</dbReference>
<gene>
    <name evidence="2" type="ordered locus">STAUR_7570</name>
    <name evidence="3" type="ORF">STIAU_5689</name>
</gene>
<keyword evidence="1" id="KW-1133">Transmembrane helix</keyword>
<keyword evidence="1" id="KW-0812">Transmembrane</keyword>
<reference evidence="3 5" key="1">
    <citation type="submission" date="2006-04" db="EMBL/GenBank/DDBJ databases">
        <authorList>
            <person name="Nierman W.C."/>
        </authorList>
    </citation>
    <scope>NUCLEOTIDE SEQUENCE [LARGE SCALE GENOMIC DNA]</scope>
    <source>
        <strain evidence="3 5">DW4/3-1</strain>
    </source>
</reference>
<organism evidence="3 5">
    <name type="scientific">Stigmatella aurantiaca (strain DW4/3-1)</name>
    <dbReference type="NCBI Taxonomy" id="378806"/>
    <lineage>
        <taxon>Bacteria</taxon>
        <taxon>Pseudomonadati</taxon>
        <taxon>Myxococcota</taxon>
        <taxon>Myxococcia</taxon>
        <taxon>Myxococcales</taxon>
        <taxon>Cystobacterineae</taxon>
        <taxon>Archangiaceae</taxon>
        <taxon>Stigmatella</taxon>
    </lineage>
</organism>
<evidence type="ECO:0000313" key="5">
    <source>
        <dbReference type="Proteomes" id="UP000032702"/>
    </source>
</evidence>
<dbReference type="EMBL" id="AAMD01000070">
    <property type="protein sequence ID" value="EAU65845.1"/>
    <property type="molecule type" value="Genomic_DNA"/>
</dbReference>
<name>Q08ZF3_STIAD</name>
<sequence>MVEAVYILCGLTSLACTVLLLRGYRRTRTRLLLWSGLCFVALAVSNVILFVDLVLFPGRDLSVWRSASALVGIGTLLYGLIWDSA</sequence>
<evidence type="ECO:0000313" key="4">
    <source>
        <dbReference type="Proteomes" id="UP000001351"/>
    </source>
</evidence>
<feature type="transmembrane region" description="Helical" evidence="1">
    <location>
        <begin position="6"/>
        <end position="24"/>
    </location>
</feature>
<dbReference type="RefSeq" id="WP_002614822.1">
    <property type="nucleotide sequence ID" value="NC_014623.1"/>
</dbReference>
<keyword evidence="4" id="KW-1185">Reference proteome</keyword>
<keyword evidence="1" id="KW-0472">Membrane</keyword>
<accession>Q08ZF3</accession>
<evidence type="ECO:0000256" key="1">
    <source>
        <dbReference type="SAM" id="Phobius"/>
    </source>
</evidence>
<dbReference type="Proteomes" id="UP000032702">
    <property type="component" value="Unassembled WGS sequence"/>
</dbReference>
<dbReference type="eggNOG" id="ENOG5032YXK">
    <property type="taxonomic scope" value="Bacteria"/>
</dbReference>
<evidence type="ECO:0000313" key="3">
    <source>
        <dbReference type="EMBL" id="EAU65845.1"/>
    </source>
</evidence>
<proteinExistence type="predicted"/>
<dbReference type="Pfam" id="PF19447">
    <property type="entry name" value="DUF5985"/>
    <property type="match status" value="1"/>
</dbReference>
<dbReference type="STRING" id="378806.STAUR_7570"/>
<dbReference type="OrthoDB" id="5295794at2"/>
<evidence type="ECO:0000313" key="2">
    <source>
        <dbReference type="EMBL" id="ADO75325.1"/>
    </source>
</evidence>
<feature type="transmembrane region" description="Helical" evidence="1">
    <location>
        <begin position="63"/>
        <end position="82"/>
    </location>
</feature>
<dbReference type="PATRIC" id="fig|378806.16.peg.4913"/>
<dbReference type="KEGG" id="sur:STAUR_7570"/>
<dbReference type="InterPro" id="IPR046027">
    <property type="entry name" value="DUF5985"/>
</dbReference>
<reference evidence="2 4" key="2">
    <citation type="journal article" date="2011" name="Mol. Biol. Evol.">
        <title>Comparative genomic analysis of fruiting body formation in Myxococcales.</title>
        <authorList>
            <person name="Huntley S."/>
            <person name="Hamann N."/>
            <person name="Wegener-Feldbrugge S."/>
            <person name="Treuner-Lange A."/>
            <person name="Kube M."/>
            <person name="Reinhardt R."/>
            <person name="Klages S."/>
            <person name="Muller R."/>
            <person name="Ronning C.M."/>
            <person name="Nierman W.C."/>
            <person name="Sogaard-Andersen L."/>
        </authorList>
    </citation>
    <scope>NUCLEOTIDE SEQUENCE [LARGE SCALE GENOMIC DNA]</scope>
    <source>
        <strain evidence="2 4">DW4/3-1</strain>
    </source>
</reference>
<dbReference type="HOGENOM" id="CLU_2448305_0_0_7"/>
<dbReference type="AlphaFoldDB" id="Q08ZF3"/>